<dbReference type="KEGG" id="cte:CT2074"/>
<protein>
    <submittedName>
        <fullName evidence="1">Uncharacterized protein</fullName>
    </submittedName>
</protein>
<sequence>MKSKLSEEKDKWDSSDVVDIGQEKSCYHKGFTGKPVTAR</sequence>
<proteinExistence type="predicted"/>
<gene>
    <name evidence="1" type="ordered locus">CT2074</name>
</gene>
<dbReference type="EMBL" id="AE006470">
    <property type="protein sequence ID" value="AAM73291.1"/>
    <property type="molecule type" value="Genomic_DNA"/>
</dbReference>
<dbReference type="HOGENOM" id="CLU_3306933_0_0_10"/>
<accession>Q8KAT1</accession>
<evidence type="ECO:0000313" key="1">
    <source>
        <dbReference type="EMBL" id="AAM73291.1"/>
    </source>
</evidence>
<dbReference type="AlphaFoldDB" id="Q8KAT1"/>
<evidence type="ECO:0000313" key="2">
    <source>
        <dbReference type="Proteomes" id="UP000001007"/>
    </source>
</evidence>
<keyword evidence="2" id="KW-1185">Reference proteome</keyword>
<organism evidence="1 2">
    <name type="scientific">Chlorobaculum tepidum (strain ATCC 49652 / DSM 12025 / NBRC 103806 / TLS)</name>
    <name type="common">Chlorobium tepidum</name>
    <dbReference type="NCBI Taxonomy" id="194439"/>
    <lineage>
        <taxon>Bacteria</taxon>
        <taxon>Pseudomonadati</taxon>
        <taxon>Chlorobiota</taxon>
        <taxon>Chlorobiia</taxon>
        <taxon>Chlorobiales</taxon>
        <taxon>Chlorobiaceae</taxon>
        <taxon>Chlorobaculum</taxon>
    </lineage>
</organism>
<dbReference type="STRING" id="194439.CT2074"/>
<reference evidence="1 2" key="1">
    <citation type="journal article" date="2002" name="Proc. Natl. Acad. Sci. U.S.A.">
        <title>The complete genome sequence of Chlorobium tepidum TLS, a photosynthetic, anaerobic, green-sulfur bacterium.</title>
        <authorList>
            <person name="Eisen J.A."/>
            <person name="Nelson K.E."/>
            <person name="Paulsen I.T."/>
            <person name="Heidelberg J.F."/>
            <person name="Wu M."/>
            <person name="Dodson R.J."/>
            <person name="Deboy R."/>
            <person name="Gwinn M.L."/>
            <person name="Nelson W.C."/>
            <person name="Haft D.H."/>
            <person name="Hickey E.K."/>
            <person name="Peterson J.D."/>
            <person name="Durkin A.S."/>
            <person name="Kolonay J.L."/>
            <person name="Yang F."/>
            <person name="Holt I."/>
            <person name="Umayam L.A."/>
            <person name="Mason T."/>
            <person name="Brenner M."/>
            <person name="Shea T.P."/>
            <person name="Parksey D."/>
            <person name="Nierman W.C."/>
            <person name="Feldblyum T.V."/>
            <person name="Hansen C.L."/>
            <person name="Craven M.B."/>
            <person name="Radune D."/>
            <person name="Vamathevan J."/>
            <person name="Khouri H."/>
            <person name="White O."/>
            <person name="Gruber T.M."/>
            <person name="Ketchum K.A."/>
            <person name="Venter J.C."/>
            <person name="Tettelin H."/>
            <person name="Bryant D.A."/>
            <person name="Fraser C.M."/>
        </authorList>
    </citation>
    <scope>NUCLEOTIDE SEQUENCE [LARGE SCALE GENOMIC DNA]</scope>
    <source>
        <strain evidence="2">ATCC 49652 / DSM 12025 / NBRC 103806 / TLS</strain>
    </source>
</reference>
<name>Q8KAT1_CHLTE</name>
<dbReference type="EnsemblBacteria" id="AAM73291">
    <property type="protein sequence ID" value="AAM73291"/>
    <property type="gene ID" value="CT2074"/>
</dbReference>
<dbReference type="Proteomes" id="UP000001007">
    <property type="component" value="Chromosome"/>
</dbReference>